<sequence>MAARRWPLTRTVLTAANGTTGAGLLLAMVTRTRIRRGRDGVLIAEGWRLPIPPAACFTVGSVVITRRSAEWLLHDDRAALLAHESRHAGQYAVLGPLFWPAYWVACGWSYAATGSWGCRNWFERQAGLTDGGYPEDVPLRPWLRRVRRRRSRRGA</sequence>
<dbReference type="EMBL" id="LLZH01000341">
    <property type="protein sequence ID" value="KUL22518.1"/>
    <property type="molecule type" value="Genomic_DNA"/>
</dbReference>
<dbReference type="Proteomes" id="UP000053244">
    <property type="component" value="Unassembled WGS sequence"/>
</dbReference>
<keyword evidence="1" id="KW-1133">Transmembrane helix</keyword>
<dbReference type="RefSeq" id="WP_067707273.1">
    <property type="nucleotide sequence ID" value="NZ_LLZH01000341.1"/>
</dbReference>
<organism evidence="2 3">
    <name type="scientific">Actinoplanes awajinensis subsp. mycoplanecinus</name>
    <dbReference type="NCBI Taxonomy" id="135947"/>
    <lineage>
        <taxon>Bacteria</taxon>
        <taxon>Bacillati</taxon>
        <taxon>Actinomycetota</taxon>
        <taxon>Actinomycetes</taxon>
        <taxon>Micromonosporales</taxon>
        <taxon>Micromonosporaceae</taxon>
        <taxon>Actinoplanes</taxon>
    </lineage>
</organism>
<evidence type="ECO:0000256" key="1">
    <source>
        <dbReference type="SAM" id="Phobius"/>
    </source>
</evidence>
<feature type="transmembrane region" description="Helical" evidence="1">
    <location>
        <begin position="12"/>
        <end position="29"/>
    </location>
</feature>
<evidence type="ECO:0000313" key="2">
    <source>
        <dbReference type="EMBL" id="KUL22518.1"/>
    </source>
</evidence>
<accession>A0A101J959</accession>
<gene>
    <name evidence="2" type="ORF">ADL15_48040</name>
</gene>
<keyword evidence="3" id="KW-1185">Reference proteome</keyword>
<proteinExistence type="predicted"/>
<keyword evidence="1" id="KW-0812">Transmembrane</keyword>
<protein>
    <recommendedName>
        <fullName evidence="4">DUF4157 domain-containing protein</fullName>
    </recommendedName>
</protein>
<keyword evidence="1" id="KW-0472">Membrane</keyword>
<dbReference type="AlphaFoldDB" id="A0A101J959"/>
<reference evidence="2 3" key="1">
    <citation type="submission" date="2015-10" db="EMBL/GenBank/DDBJ databases">
        <authorList>
            <person name="Gilbert D.G."/>
        </authorList>
    </citation>
    <scope>NUCLEOTIDE SEQUENCE [LARGE SCALE GENOMIC DNA]</scope>
    <source>
        <strain evidence="2 3">NRRL B-16712</strain>
    </source>
</reference>
<comment type="caution">
    <text evidence="2">The sequence shown here is derived from an EMBL/GenBank/DDBJ whole genome shotgun (WGS) entry which is preliminary data.</text>
</comment>
<dbReference type="OrthoDB" id="3296472at2"/>
<name>A0A101J959_9ACTN</name>
<evidence type="ECO:0008006" key="4">
    <source>
        <dbReference type="Google" id="ProtNLM"/>
    </source>
</evidence>
<evidence type="ECO:0000313" key="3">
    <source>
        <dbReference type="Proteomes" id="UP000053244"/>
    </source>
</evidence>